<dbReference type="PANTHER" id="PTHR10887:SF495">
    <property type="entry name" value="HELICASE SENATAXIN ISOFORM X1-RELATED"/>
    <property type="match status" value="1"/>
</dbReference>
<reference evidence="3" key="1">
    <citation type="submission" date="2019-09" db="EMBL/GenBank/DDBJ databases">
        <title>Distinct polysaccharide growth profiles of human intestinal Prevotella copri isolates.</title>
        <authorList>
            <person name="Fehlner-Peach H."/>
            <person name="Magnabosco C."/>
            <person name="Raghavan V."/>
            <person name="Scher J.U."/>
            <person name="Tett A."/>
            <person name="Cox L.M."/>
            <person name="Gottsegen C."/>
            <person name="Watters A."/>
            <person name="Wiltshire- Gordon J.D."/>
            <person name="Segata N."/>
            <person name="Bonneau R."/>
            <person name="Littman D.R."/>
        </authorList>
    </citation>
    <scope>NUCLEOTIDE SEQUENCE [LARGE SCALE GENOMIC DNA]</scope>
    <source>
        <strain evidence="3">iP54</strain>
    </source>
</reference>
<dbReference type="Pfam" id="PF13087">
    <property type="entry name" value="AAA_12"/>
    <property type="match status" value="1"/>
</dbReference>
<sequence>MYYTREQHKKFLDKELAVISEEYLKKLNSKALALLADNEVYVTQFVKLDFKTDKSNVLEHNVFGAGQIMLRFKKDKGIPRKNEYFSAIVLEGKMCLPKNWGGISWGNLRRHQVEFSEVHCVWQGKTDDNGFLLCGFTGLSIEMAQFLQNKEGCVIVLGPQEPPMDYYQNLIDIVSNTDSNMAAKDILDFDKNSIMWNPTHINSDKEQVDGIVKVLETTPQLIFQGPPGTGKTYLMAELVAHLLHLNKSVLVTAMTNRALIELAEKDSLKDYLVKDRVMKTNVSSDELATCKNLNPINSKEITCISGNLTLATFYNVSGWARQCYNERPFDYVIMDEASQALFGMIAACKNLGHKTIWIGDQNQMQPIVLLSQETLIRNDYSMLANGFSTLCENFDYKSYILTETYRLLKKSAALTSIFYHTSLKSVANFDYVFKNTNISYIPKDGGTILVFKNMPIGEKADKESCEFTIGILEDILSFKPKLKIAVLTKFRASVRMLQNCFIGKYGSKENVLIDTVERVQGMTCDVCIYYIPNTMMGMSLDKSLFNVATSRAKQLTIIIADNSILNTSCHRDVHSYLLEITSGIIPNQQKETSVEQEENVIEKSNIKLHIKGKIDLSQFETQKQKTVKSSTKKNLYIIDTNVFVNCPDIISKIDSKYDIVLSAKVIDELDKLKIKLSNDEKRNVETALRLINKAMDKDNVSMELSDSNLLPEDFSRKSPDNNILTVALKFKDENPILVTSDNGLQVKAKGLKIATITLKELLKR</sequence>
<comment type="similarity">
    <text evidence="1">In the N-terminal section; belongs to the PINc/VapC protein family.</text>
</comment>
<accession>A0A646HPN2</accession>
<dbReference type="InterPro" id="IPR027417">
    <property type="entry name" value="P-loop_NTPase"/>
</dbReference>
<comment type="caution">
    <text evidence="2">The sequence shown here is derived from an EMBL/GenBank/DDBJ whole genome shotgun (WGS) entry which is preliminary data.</text>
</comment>
<dbReference type="SUPFAM" id="SSF88723">
    <property type="entry name" value="PIN domain-like"/>
    <property type="match status" value="1"/>
</dbReference>
<dbReference type="SMART" id="SM00670">
    <property type="entry name" value="PINc"/>
    <property type="match status" value="1"/>
</dbReference>
<proteinExistence type="inferred from homology"/>
<dbReference type="PANTHER" id="PTHR10887">
    <property type="entry name" value="DNA2/NAM7 HELICASE FAMILY"/>
    <property type="match status" value="1"/>
</dbReference>
<dbReference type="EMBL" id="VZBQ01000040">
    <property type="protein sequence ID" value="MQN88940.1"/>
    <property type="molecule type" value="Genomic_DNA"/>
</dbReference>
<dbReference type="Pfam" id="PF13245">
    <property type="entry name" value="AAA_19"/>
    <property type="match status" value="1"/>
</dbReference>
<evidence type="ECO:0000313" key="2">
    <source>
        <dbReference type="EMBL" id="MQN88940.1"/>
    </source>
</evidence>
<gene>
    <name evidence="2" type="ORF">F7D59_03455</name>
</gene>
<name>A0A646HPN2_9BACT</name>
<evidence type="ECO:0000256" key="1">
    <source>
        <dbReference type="ARBA" id="ARBA00046345"/>
    </source>
</evidence>
<dbReference type="InterPro" id="IPR041679">
    <property type="entry name" value="DNA2/NAM7-like_C"/>
</dbReference>
<dbReference type="InterPro" id="IPR029060">
    <property type="entry name" value="PIN-like_dom_sf"/>
</dbReference>
<organism evidence="2 3">
    <name type="scientific">Segatella copri</name>
    <dbReference type="NCBI Taxonomy" id="165179"/>
    <lineage>
        <taxon>Bacteria</taxon>
        <taxon>Pseudomonadati</taxon>
        <taxon>Bacteroidota</taxon>
        <taxon>Bacteroidia</taxon>
        <taxon>Bacteroidales</taxon>
        <taxon>Prevotellaceae</taxon>
        <taxon>Segatella</taxon>
    </lineage>
</organism>
<dbReference type="CDD" id="cd09883">
    <property type="entry name" value="PIN_VapC_PhoHL-ATPase"/>
    <property type="match status" value="1"/>
</dbReference>
<dbReference type="SUPFAM" id="SSF52540">
    <property type="entry name" value="P-loop containing nucleoside triphosphate hydrolases"/>
    <property type="match status" value="1"/>
</dbReference>
<protein>
    <submittedName>
        <fullName evidence="2">AAA family ATPase</fullName>
    </submittedName>
</protein>
<dbReference type="InterPro" id="IPR045055">
    <property type="entry name" value="DNA2/NAM7-like"/>
</dbReference>
<dbReference type="InterPro" id="IPR002716">
    <property type="entry name" value="PIN_dom"/>
</dbReference>
<dbReference type="RefSeq" id="WP_153114077.1">
    <property type="nucleotide sequence ID" value="NZ_VZAS01000182.1"/>
</dbReference>
<dbReference type="AlphaFoldDB" id="A0A646HPN2"/>
<dbReference type="Proteomes" id="UP000420635">
    <property type="component" value="Unassembled WGS sequence"/>
</dbReference>
<dbReference type="Pfam" id="PF13638">
    <property type="entry name" value="PIN_4"/>
    <property type="match status" value="1"/>
</dbReference>
<dbReference type="Gene3D" id="3.40.50.1010">
    <property type="entry name" value="5'-nuclease"/>
    <property type="match status" value="1"/>
</dbReference>
<dbReference type="Gene3D" id="3.40.50.300">
    <property type="entry name" value="P-loop containing nucleotide triphosphate hydrolases"/>
    <property type="match status" value="2"/>
</dbReference>
<evidence type="ECO:0000313" key="3">
    <source>
        <dbReference type="Proteomes" id="UP000420635"/>
    </source>
</evidence>